<keyword evidence="2" id="KW-1185">Reference proteome</keyword>
<dbReference type="Proteomes" id="UP000000768">
    <property type="component" value="Chromosome 4"/>
</dbReference>
<evidence type="ECO:0000313" key="1">
    <source>
        <dbReference type="EMBL" id="OQU85028.1"/>
    </source>
</evidence>
<gene>
    <name evidence="1" type="ORF">SORBI_3004G161100</name>
</gene>
<dbReference type="AlphaFoldDB" id="A0A1Z5RMU9"/>
<sequence>MRPLKLFVVPMFQCNGLSCCTLFIVDALLLPPFDGCFAIIVFGRLPPSVVDALLPRVCWLGSLADALLLSVVWMFGPTVVDALLLRLCCPGSLADALPSWLPGSCRCCCLARRQMLCWVDALPPWLGLRRRNPLCSFIVGIGEGLGCSG</sequence>
<reference evidence="1 2" key="1">
    <citation type="journal article" date="2009" name="Nature">
        <title>The Sorghum bicolor genome and the diversification of grasses.</title>
        <authorList>
            <person name="Paterson A.H."/>
            <person name="Bowers J.E."/>
            <person name="Bruggmann R."/>
            <person name="Dubchak I."/>
            <person name="Grimwood J."/>
            <person name="Gundlach H."/>
            <person name="Haberer G."/>
            <person name="Hellsten U."/>
            <person name="Mitros T."/>
            <person name="Poliakov A."/>
            <person name="Schmutz J."/>
            <person name="Spannagl M."/>
            <person name="Tang H."/>
            <person name="Wang X."/>
            <person name="Wicker T."/>
            <person name="Bharti A.K."/>
            <person name="Chapman J."/>
            <person name="Feltus F.A."/>
            <person name="Gowik U."/>
            <person name="Grigoriev I.V."/>
            <person name="Lyons E."/>
            <person name="Maher C.A."/>
            <person name="Martis M."/>
            <person name="Narechania A."/>
            <person name="Otillar R.P."/>
            <person name="Penning B.W."/>
            <person name="Salamov A.A."/>
            <person name="Wang Y."/>
            <person name="Zhang L."/>
            <person name="Carpita N.C."/>
            <person name="Freeling M."/>
            <person name="Gingle A.R."/>
            <person name="Hash C.T."/>
            <person name="Keller B."/>
            <person name="Klein P."/>
            <person name="Kresovich S."/>
            <person name="McCann M.C."/>
            <person name="Ming R."/>
            <person name="Peterson D.G."/>
            <person name="Mehboob-ur-Rahman"/>
            <person name="Ware D."/>
            <person name="Westhoff P."/>
            <person name="Mayer K.F."/>
            <person name="Messing J."/>
            <person name="Rokhsar D.S."/>
        </authorList>
    </citation>
    <scope>NUCLEOTIDE SEQUENCE [LARGE SCALE GENOMIC DNA]</scope>
    <source>
        <strain evidence="2">cv. BTx623</strain>
    </source>
</reference>
<protein>
    <submittedName>
        <fullName evidence="1">Uncharacterized protein</fullName>
    </submittedName>
</protein>
<organism evidence="1 2">
    <name type="scientific">Sorghum bicolor</name>
    <name type="common">Sorghum</name>
    <name type="synonym">Sorghum vulgare</name>
    <dbReference type="NCBI Taxonomy" id="4558"/>
    <lineage>
        <taxon>Eukaryota</taxon>
        <taxon>Viridiplantae</taxon>
        <taxon>Streptophyta</taxon>
        <taxon>Embryophyta</taxon>
        <taxon>Tracheophyta</taxon>
        <taxon>Spermatophyta</taxon>
        <taxon>Magnoliopsida</taxon>
        <taxon>Liliopsida</taxon>
        <taxon>Poales</taxon>
        <taxon>Poaceae</taxon>
        <taxon>PACMAD clade</taxon>
        <taxon>Panicoideae</taxon>
        <taxon>Andropogonodae</taxon>
        <taxon>Andropogoneae</taxon>
        <taxon>Sorghinae</taxon>
        <taxon>Sorghum</taxon>
    </lineage>
</organism>
<proteinExistence type="predicted"/>
<accession>A0A1Z5RMU9</accession>
<dbReference type="EMBL" id="CM000763">
    <property type="protein sequence ID" value="OQU85028.1"/>
    <property type="molecule type" value="Genomic_DNA"/>
</dbReference>
<reference evidence="2" key="2">
    <citation type="journal article" date="2018" name="Plant J.">
        <title>The Sorghum bicolor reference genome: improved assembly, gene annotations, a transcriptome atlas, and signatures of genome organization.</title>
        <authorList>
            <person name="McCormick R.F."/>
            <person name="Truong S.K."/>
            <person name="Sreedasyam A."/>
            <person name="Jenkins J."/>
            <person name="Shu S."/>
            <person name="Sims D."/>
            <person name="Kennedy M."/>
            <person name="Amirebrahimi M."/>
            <person name="Weers B.D."/>
            <person name="McKinley B."/>
            <person name="Mattison A."/>
            <person name="Morishige D.T."/>
            <person name="Grimwood J."/>
            <person name="Schmutz J."/>
            <person name="Mullet J.E."/>
        </authorList>
    </citation>
    <scope>NUCLEOTIDE SEQUENCE [LARGE SCALE GENOMIC DNA]</scope>
    <source>
        <strain evidence="2">cv. BTx623</strain>
    </source>
</reference>
<evidence type="ECO:0000313" key="2">
    <source>
        <dbReference type="Proteomes" id="UP000000768"/>
    </source>
</evidence>
<dbReference type="InParanoid" id="A0A1Z5RMU9"/>
<name>A0A1Z5RMU9_SORBI</name>
<dbReference type="Gramene" id="OQU85028">
    <property type="protein sequence ID" value="OQU85028"/>
    <property type="gene ID" value="SORBI_3004G161100"/>
</dbReference>